<evidence type="ECO:0000256" key="3">
    <source>
        <dbReference type="ARBA" id="ARBA00022729"/>
    </source>
</evidence>
<reference evidence="6 7" key="1">
    <citation type="submission" date="2018-12" db="EMBL/GenBank/DDBJ databases">
        <authorList>
            <consortium name="Pathogen Informatics"/>
        </authorList>
    </citation>
    <scope>NUCLEOTIDE SEQUENCE [LARGE SCALE GENOMIC DNA]</scope>
    <source>
        <strain evidence="6 7">NCTC12871</strain>
    </source>
</reference>
<dbReference type="SUPFAM" id="SSF53850">
    <property type="entry name" value="Periplasmic binding protein-like II"/>
    <property type="match status" value="1"/>
</dbReference>
<feature type="binding site" evidence="4">
    <location>
        <position position="165"/>
    </location>
    <ligand>
        <name>molybdate</name>
        <dbReference type="ChEBI" id="CHEBI:36264"/>
    </ligand>
</feature>
<dbReference type="NCBIfam" id="TIGR01256">
    <property type="entry name" value="modA"/>
    <property type="match status" value="1"/>
</dbReference>
<dbReference type="KEGG" id="adp:NCTC12871_01423"/>
<dbReference type="InterPro" id="IPR050682">
    <property type="entry name" value="ModA/WtpA"/>
</dbReference>
<evidence type="ECO:0000256" key="2">
    <source>
        <dbReference type="ARBA" id="ARBA00022723"/>
    </source>
</evidence>
<dbReference type="PANTHER" id="PTHR30632">
    <property type="entry name" value="MOLYBDATE-BINDING PERIPLASMIC PROTEIN"/>
    <property type="match status" value="1"/>
</dbReference>
<dbReference type="Pfam" id="PF13531">
    <property type="entry name" value="SBP_bac_11"/>
    <property type="match status" value="1"/>
</dbReference>
<protein>
    <submittedName>
        <fullName evidence="6">Molybdate-binding periplasmic protein, ABC transporter</fullName>
    </submittedName>
</protein>
<keyword evidence="7" id="KW-1185">Reference proteome</keyword>
<keyword evidence="2 4" id="KW-0479">Metal-binding</keyword>
<gene>
    <name evidence="6" type="primary">modA_2</name>
    <name evidence="6" type="ORF">NCTC12871_01423</name>
</gene>
<dbReference type="EMBL" id="LR134510">
    <property type="protein sequence ID" value="VEJ09934.1"/>
    <property type="molecule type" value="Genomic_DNA"/>
</dbReference>
<evidence type="ECO:0000256" key="5">
    <source>
        <dbReference type="SAM" id="SignalP"/>
    </source>
</evidence>
<feature type="chain" id="PRO_5019036236" evidence="5">
    <location>
        <begin position="23"/>
        <end position="247"/>
    </location>
</feature>
<keyword evidence="4" id="KW-0500">Molybdenum</keyword>
<dbReference type="PIRSF" id="PIRSF004846">
    <property type="entry name" value="ModA"/>
    <property type="match status" value="1"/>
</dbReference>
<accession>A0A448TVH9</accession>
<evidence type="ECO:0000256" key="4">
    <source>
        <dbReference type="PIRSR" id="PIRSR004846-1"/>
    </source>
</evidence>
<name>A0A448TVH9_9PAST</name>
<organism evidence="6 7">
    <name type="scientific">Actinobacillus delphinicola</name>
    <dbReference type="NCBI Taxonomy" id="51161"/>
    <lineage>
        <taxon>Bacteria</taxon>
        <taxon>Pseudomonadati</taxon>
        <taxon>Pseudomonadota</taxon>
        <taxon>Gammaproteobacteria</taxon>
        <taxon>Pasteurellales</taxon>
        <taxon>Pasteurellaceae</taxon>
        <taxon>Actinobacillus</taxon>
    </lineage>
</organism>
<keyword evidence="3 5" id="KW-0732">Signal</keyword>
<comment type="similarity">
    <text evidence="1">Belongs to the bacterial solute-binding protein ModA family.</text>
</comment>
<evidence type="ECO:0000313" key="6">
    <source>
        <dbReference type="EMBL" id="VEJ09934.1"/>
    </source>
</evidence>
<dbReference type="PANTHER" id="PTHR30632:SF17">
    <property type="entry name" value="MOLYBDATE-BINDING PROTEIN MODA"/>
    <property type="match status" value="1"/>
</dbReference>
<dbReference type="GO" id="GO:0030288">
    <property type="term" value="C:outer membrane-bounded periplasmic space"/>
    <property type="evidence" value="ECO:0007669"/>
    <property type="project" value="TreeGrafter"/>
</dbReference>
<evidence type="ECO:0000313" key="7">
    <source>
        <dbReference type="Proteomes" id="UP000279799"/>
    </source>
</evidence>
<dbReference type="Gene3D" id="3.40.190.10">
    <property type="entry name" value="Periplasmic binding protein-like II"/>
    <property type="match status" value="2"/>
</dbReference>
<dbReference type="InterPro" id="IPR005950">
    <property type="entry name" value="ModA"/>
</dbReference>
<dbReference type="GO" id="GO:0015689">
    <property type="term" value="P:molybdate ion transport"/>
    <property type="evidence" value="ECO:0007669"/>
    <property type="project" value="InterPro"/>
</dbReference>
<dbReference type="AlphaFoldDB" id="A0A448TVH9"/>
<dbReference type="OrthoDB" id="9785015at2"/>
<sequence>MNKSHIILGVALGLGAMTFAHADELYLYAGAGLKNPTQKIITQYEKETGNKVIVEYAGMGQLLTRFETTKKGDLFLSGSENYVQKLHDGYIQQDMPIVLHVPVMAVRRDKAKNINSLKELAHSDLRIGIGDSKAMALGKGAEKMIDASGYADELNKKIVTKAATVKQLMLYLLHGQVDAAVIGRAGAYRERDKLKILPSPVGTPKEKVTIALLKTTTHPQAAEKLMQMFTSPNGIATFTHEGFLPIK</sequence>
<feature type="signal peptide" evidence="5">
    <location>
        <begin position="1"/>
        <end position="22"/>
    </location>
</feature>
<proteinExistence type="inferred from homology"/>
<dbReference type="GO" id="GO:0030973">
    <property type="term" value="F:molybdate ion binding"/>
    <property type="evidence" value="ECO:0007669"/>
    <property type="project" value="TreeGrafter"/>
</dbReference>
<evidence type="ECO:0000256" key="1">
    <source>
        <dbReference type="ARBA" id="ARBA00009175"/>
    </source>
</evidence>
<dbReference type="GO" id="GO:0046872">
    <property type="term" value="F:metal ion binding"/>
    <property type="evidence" value="ECO:0007669"/>
    <property type="project" value="UniProtKB-KW"/>
</dbReference>
<dbReference type="Proteomes" id="UP000279799">
    <property type="component" value="Chromosome"/>
</dbReference>